<evidence type="ECO:0000313" key="1">
    <source>
        <dbReference type="EMBL" id="GMN51667.1"/>
    </source>
</evidence>
<dbReference type="EMBL" id="BTGU01000038">
    <property type="protein sequence ID" value="GMN51667.1"/>
    <property type="molecule type" value="Genomic_DNA"/>
</dbReference>
<proteinExistence type="predicted"/>
<sequence length="155" mass="18172">MSFFTSRDNNLPHPKKVWKHFTHAVRSRLFCFGIPKTCLCKRRRLLLCSSKAGICYHHHKQHHFPPCHGPDHRHLSQISSQPFGDDQVEGHYYQNAPGQELVLGEAFRGEEGENGNLDNVVDLKAQEFIEDFYERLKLERHQSWEEYKKMLARGS</sequence>
<dbReference type="InterPro" id="IPR008480">
    <property type="entry name" value="DUF761_pln"/>
</dbReference>
<keyword evidence="2" id="KW-1185">Reference proteome</keyword>
<reference evidence="1" key="1">
    <citation type="submission" date="2023-07" db="EMBL/GenBank/DDBJ databases">
        <title>draft genome sequence of fig (Ficus carica).</title>
        <authorList>
            <person name="Takahashi T."/>
            <person name="Nishimura K."/>
        </authorList>
    </citation>
    <scope>NUCLEOTIDE SEQUENCE</scope>
</reference>
<dbReference type="Pfam" id="PF05553">
    <property type="entry name" value="DUF761"/>
    <property type="match status" value="1"/>
</dbReference>
<dbReference type="AlphaFoldDB" id="A0AA88AJB6"/>
<comment type="caution">
    <text evidence="1">The sequence shown here is derived from an EMBL/GenBank/DDBJ whole genome shotgun (WGS) entry which is preliminary data.</text>
</comment>
<accession>A0AA88AJB6</accession>
<dbReference type="Proteomes" id="UP001187192">
    <property type="component" value="Unassembled WGS sequence"/>
</dbReference>
<organism evidence="1 2">
    <name type="scientific">Ficus carica</name>
    <name type="common">Common fig</name>
    <dbReference type="NCBI Taxonomy" id="3494"/>
    <lineage>
        <taxon>Eukaryota</taxon>
        <taxon>Viridiplantae</taxon>
        <taxon>Streptophyta</taxon>
        <taxon>Embryophyta</taxon>
        <taxon>Tracheophyta</taxon>
        <taxon>Spermatophyta</taxon>
        <taxon>Magnoliopsida</taxon>
        <taxon>eudicotyledons</taxon>
        <taxon>Gunneridae</taxon>
        <taxon>Pentapetalae</taxon>
        <taxon>rosids</taxon>
        <taxon>fabids</taxon>
        <taxon>Rosales</taxon>
        <taxon>Moraceae</taxon>
        <taxon>Ficeae</taxon>
        <taxon>Ficus</taxon>
    </lineage>
</organism>
<name>A0AA88AJB6_FICCA</name>
<gene>
    <name evidence="1" type="ORF">TIFTF001_020812</name>
</gene>
<evidence type="ECO:0000313" key="2">
    <source>
        <dbReference type="Proteomes" id="UP001187192"/>
    </source>
</evidence>
<dbReference type="Gramene" id="FCD_00023824-RA">
    <property type="protein sequence ID" value="FCD_00023824-RA:cds"/>
    <property type="gene ID" value="FCD_00023824"/>
</dbReference>
<protein>
    <submittedName>
        <fullName evidence="1">Uncharacterized protein</fullName>
    </submittedName>
</protein>